<dbReference type="Proteomes" id="UP000652761">
    <property type="component" value="Unassembled WGS sequence"/>
</dbReference>
<reference evidence="2" key="1">
    <citation type="submission" date="2017-07" db="EMBL/GenBank/DDBJ databases">
        <title>Taro Niue Genome Assembly and Annotation.</title>
        <authorList>
            <person name="Atibalentja N."/>
            <person name="Keating K."/>
            <person name="Fields C.J."/>
        </authorList>
    </citation>
    <scope>NUCLEOTIDE SEQUENCE</scope>
    <source>
        <strain evidence="2">Niue_2</strain>
        <tissue evidence="2">Leaf</tissue>
    </source>
</reference>
<dbReference type="OrthoDB" id="784533at2759"/>
<keyword evidence="1" id="KW-0732">Signal</keyword>
<dbReference type="EMBL" id="NMUH01010966">
    <property type="protein sequence ID" value="MQM21392.1"/>
    <property type="molecule type" value="Genomic_DNA"/>
</dbReference>
<protein>
    <submittedName>
        <fullName evidence="2">Uncharacterized protein</fullName>
    </submittedName>
</protein>
<evidence type="ECO:0000256" key="1">
    <source>
        <dbReference type="SAM" id="SignalP"/>
    </source>
</evidence>
<dbReference type="AlphaFoldDB" id="A0A843XQG7"/>
<evidence type="ECO:0000313" key="2">
    <source>
        <dbReference type="EMBL" id="MQM21392.1"/>
    </source>
</evidence>
<organism evidence="2 3">
    <name type="scientific">Colocasia esculenta</name>
    <name type="common">Wild taro</name>
    <name type="synonym">Arum esculentum</name>
    <dbReference type="NCBI Taxonomy" id="4460"/>
    <lineage>
        <taxon>Eukaryota</taxon>
        <taxon>Viridiplantae</taxon>
        <taxon>Streptophyta</taxon>
        <taxon>Embryophyta</taxon>
        <taxon>Tracheophyta</taxon>
        <taxon>Spermatophyta</taxon>
        <taxon>Magnoliopsida</taxon>
        <taxon>Liliopsida</taxon>
        <taxon>Araceae</taxon>
        <taxon>Aroideae</taxon>
        <taxon>Colocasieae</taxon>
        <taxon>Colocasia</taxon>
    </lineage>
</organism>
<keyword evidence="3" id="KW-1185">Reference proteome</keyword>
<feature type="signal peptide" evidence="1">
    <location>
        <begin position="1"/>
        <end position="16"/>
    </location>
</feature>
<name>A0A843XQG7_COLES</name>
<comment type="caution">
    <text evidence="2">The sequence shown here is derived from an EMBL/GenBank/DDBJ whole genome shotgun (WGS) entry which is preliminary data.</text>
</comment>
<evidence type="ECO:0000313" key="3">
    <source>
        <dbReference type="Proteomes" id="UP000652761"/>
    </source>
</evidence>
<accession>A0A843XQG7</accession>
<proteinExistence type="predicted"/>
<gene>
    <name evidence="2" type="ORF">Taro_054431</name>
</gene>
<feature type="chain" id="PRO_5032622618" evidence="1">
    <location>
        <begin position="17"/>
        <end position="197"/>
    </location>
</feature>
<sequence>MFSYLLPCTIPPSSSAALLLDLLLIQLFLDQRGSFNFVIRSFSKWRNCVGGGFGAIEDGGEDCLTAKAGFFGLWRLVDVEELVRPGVMSEQEAQDQTGVPLPPLPPPVDYEALMQGLVHVMQTQAQTIAALQAQAPAHEAGFGGVSLMEKFRRMTPPFFKGESDPILAESWLRETEKIFRAIRCAEEERVKIGLRRL</sequence>